<feature type="non-terminal residue" evidence="2">
    <location>
        <position position="1"/>
    </location>
</feature>
<evidence type="ECO:0000256" key="1">
    <source>
        <dbReference type="SAM" id="MobiDB-lite"/>
    </source>
</evidence>
<accession>A0A0F8W2J4</accession>
<dbReference type="EMBL" id="LAZR01067817">
    <property type="protein sequence ID" value="KKK50838.1"/>
    <property type="molecule type" value="Genomic_DNA"/>
</dbReference>
<evidence type="ECO:0000313" key="2">
    <source>
        <dbReference type="EMBL" id="KKK50838.1"/>
    </source>
</evidence>
<reference evidence="2" key="1">
    <citation type="journal article" date="2015" name="Nature">
        <title>Complex archaea that bridge the gap between prokaryotes and eukaryotes.</title>
        <authorList>
            <person name="Spang A."/>
            <person name="Saw J.H."/>
            <person name="Jorgensen S.L."/>
            <person name="Zaremba-Niedzwiedzka K."/>
            <person name="Martijn J."/>
            <person name="Lind A.E."/>
            <person name="van Eijk R."/>
            <person name="Schleper C."/>
            <person name="Guy L."/>
            <person name="Ettema T.J."/>
        </authorList>
    </citation>
    <scope>NUCLEOTIDE SEQUENCE</scope>
</reference>
<protein>
    <submittedName>
        <fullName evidence="2">Uncharacterized protein</fullName>
    </submittedName>
</protein>
<organism evidence="2">
    <name type="scientific">marine sediment metagenome</name>
    <dbReference type="NCBI Taxonomy" id="412755"/>
    <lineage>
        <taxon>unclassified sequences</taxon>
        <taxon>metagenomes</taxon>
        <taxon>ecological metagenomes</taxon>
    </lineage>
</organism>
<feature type="region of interest" description="Disordered" evidence="1">
    <location>
        <begin position="1"/>
        <end position="30"/>
    </location>
</feature>
<proteinExistence type="predicted"/>
<gene>
    <name evidence="2" type="ORF">LCGC14_3121010</name>
</gene>
<sequence>QEAHAKMVSIRQRAGANGYRVGVPQSLGGE</sequence>
<dbReference type="AlphaFoldDB" id="A0A0F8W2J4"/>
<name>A0A0F8W2J4_9ZZZZ</name>
<comment type="caution">
    <text evidence="2">The sequence shown here is derived from an EMBL/GenBank/DDBJ whole genome shotgun (WGS) entry which is preliminary data.</text>
</comment>